<accession>A0A7Y3RK39</accession>
<dbReference type="Gene3D" id="2.150.10.10">
    <property type="entry name" value="Serralysin-like metalloprotease, C-terminal"/>
    <property type="match status" value="2"/>
</dbReference>
<proteinExistence type="inferred from homology"/>
<feature type="domain" description="Flagellin C-terminal" evidence="6">
    <location>
        <begin position="494"/>
        <end position="578"/>
    </location>
</feature>
<name>A0A7Y3RK39_9PROT</name>
<keyword evidence="8" id="KW-1185">Reference proteome</keyword>
<comment type="similarity">
    <text evidence="1 4">Belongs to the bacterial flagellin family.</text>
</comment>
<dbReference type="InterPro" id="IPR001029">
    <property type="entry name" value="Flagellin_N"/>
</dbReference>
<evidence type="ECO:0000256" key="1">
    <source>
        <dbReference type="ARBA" id="ARBA00005709"/>
    </source>
</evidence>
<keyword evidence="2 4" id="KW-0964">Secreted</keyword>
<keyword evidence="3 4" id="KW-0975">Bacterial flagellum</keyword>
<dbReference type="SUPFAM" id="SSF64518">
    <property type="entry name" value="Phase 1 flagellin"/>
    <property type="match status" value="1"/>
</dbReference>
<comment type="function">
    <text evidence="4">Flagellin is the subunit protein which polymerizes to form the filaments of bacterial flagella.</text>
</comment>
<dbReference type="PROSITE" id="PS00330">
    <property type="entry name" value="HEMOLYSIN_CALCIUM"/>
    <property type="match status" value="1"/>
</dbReference>
<dbReference type="PANTHER" id="PTHR38340">
    <property type="entry name" value="S-LAYER PROTEIN"/>
    <property type="match status" value="1"/>
</dbReference>
<dbReference type="EMBL" id="JABFCX010000002">
    <property type="protein sequence ID" value="NNU15539.1"/>
    <property type="molecule type" value="Genomic_DNA"/>
</dbReference>
<feature type="domain" description="Flagellin N-terminal" evidence="5">
    <location>
        <begin position="7"/>
        <end position="125"/>
    </location>
</feature>
<evidence type="ECO:0000256" key="3">
    <source>
        <dbReference type="ARBA" id="ARBA00023143"/>
    </source>
</evidence>
<comment type="subcellular location">
    <subcellularLocation>
        <location evidence="4">Secreted</location>
    </subcellularLocation>
    <subcellularLocation>
        <location evidence="4">Bacterial flagellum</location>
    </subcellularLocation>
</comment>
<dbReference type="Proteomes" id="UP000536835">
    <property type="component" value="Unassembled WGS sequence"/>
</dbReference>
<dbReference type="AlphaFoldDB" id="A0A7Y3RK39"/>
<dbReference type="GO" id="GO:0005198">
    <property type="term" value="F:structural molecule activity"/>
    <property type="evidence" value="ECO:0007669"/>
    <property type="project" value="UniProtKB-UniRule"/>
</dbReference>
<evidence type="ECO:0000259" key="5">
    <source>
        <dbReference type="Pfam" id="PF00669"/>
    </source>
</evidence>
<dbReference type="RefSeq" id="WP_173197075.1">
    <property type="nucleotide sequence ID" value="NZ_JABFCX010000002.1"/>
</dbReference>
<dbReference type="PANTHER" id="PTHR38340:SF1">
    <property type="entry name" value="S-LAYER PROTEIN"/>
    <property type="match status" value="1"/>
</dbReference>
<comment type="caution">
    <text evidence="7">The sequence shown here is derived from an EMBL/GenBank/DDBJ whole genome shotgun (WGS) entry which is preliminary data.</text>
</comment>
<evidence type="ECO:0000313" key="7">
    <source>
        <dbReference type="EMBL" id="NNU15539.1"/>
    </source>
</evidence>
<dbReference type="InterPro" id="IPR050557">
    <property type="entry name" value="RTX_toxin/Mannuronan_C5-epim"/>
</dbReference>
<dbReference type="SUPFAM" id="SSF51120">
    <property type="entry name" value="beta-Roll"/>
    <property type="match status" value="1"/>
</dbReference>
<reference evidence="7 8" key="1">
    <citation type="submission" date="2020-05" db="EMBL/GenBank/DDBJ databases">
        <title>Parvularcula mediterraneae sp. nov., isolated from polypropylene straw from shallow seawater of the seashore of Laganas in Zakynthos island, Greece.</title>
        <authorList>
            <person name="Szabo I."/>
            <person name="Al-Omari J."/>
            <person name="Rado J."/>
            <person name="Szerdahelyi G.S."/>
        </authorList>
    </citation>
    <scope>NUCLEOTIDE SEQUENCE [LARGE SCALE GENOMIC DNA]</scope>
    <source>
        <strain evidence="7 8">ZS-1/3</strain>
    </source>
</reference>
<dbReference type="GO" id="GO:0005509">
    <property type="term" value="F:calcium ion binding"/>
    <property type="evidence" value="ECO:0007669"/>
    <property type="project" value="InterPro"/>
</dbReference>
<dbReference type="Pfam" id="PF00669">
    <property type="entry name" value="Flagellin_N"/>
    <property type="match status" value="1"/>
</dbReference>
<protein>
    <recommendedName>
        <fullName evidence="4">Flagellin</fullName>
    </recommendedName>
</protein>
<dbReference type="GO" id="GO:0005576">
    <property type="term" value="C:extracellular region"/>
    <property type="evidence" value="ECO:0007669"/>
    <property type="project" value="UniProtKB-SubCell"/>
</dbReference>
<evidence type="ECO:0000256" key="4">
    <source>
        <dbReference type="RuleBase" id="RU362073"/>
    </source>
</evidence>
<dbReference type="Pfam" id="PF00353">
    <property type="entry name" value="HemolysinCabind"/>
    <property type="match status" value="2"/>
</dbReference>
<dbReference type="InterPro" id="IPR001343">
    <property type="entry name" value="Hemolysn_Ca-bd"/>
</dbReference>
<dbReference type="Pfam" id="PF00700">
    <property type="entry name" value="Flagellin_C"/>
    <property type="match status" value="1"/>
</dbReference>
<organism evidence="7 8">
    <name type="scientific">Parvularcula mediterranea</name>
    <dbReference type="NCBI Taxonomy" id="2732508"/>
    <lineage>
        <taxon>Bacteria</taxon>
        <taxon>Pseudomonadati</taxon>
        <taxon>Pseudomonadota</taxon>
        <taxon>Alphaproteobacteria</taxon>
        <taxon>Parvularculales</taxon>
        <taxon>Parvularculaceae</taxon>
        <taxon>Parvularcula</taxon>
    </lineage>
</organism>
<dbReference type="PRINTS" id="PR00313">
    <property type="entry name" value="CABNDNGRPT"/>
</dbReference>
<dbReference type="InterPro" id="IPR046358">
    <property type="entry name" value="Flagellin_C"/>
</dbReference>
<evidence type="ECO:0000256" key="2">
    <source>
        <dbReference type="ARBA" id="ARBA00022525"/>
    </source>
</evidence>
<dbReference type="InterPro" id="IPR018511">
    <property type="entry name" value="Hemolysin-typ_Ca-bd_CS"/>
</dbReference>
<gene>
    <name evidence="7" type="ORF">HK107_04305</name>
</gene>
<evidence type="ECO:0000313" key="8">
    <source>
        <dbReference type="Proteomes" id="UP000536835"/>
    </source>
</evidence>
<dbReference type="InterPro" id="IPR011049">
    <property type="entry name" value="Serralysin-like_metalloprot_C"/>
</dbReference>
<dbReference type="GO" id="GO:0009288">
    <property type="term" value="C:bacterial-type flagellum"/>
    <property type="evidence" value="ECO:0007669"/>
    <property type="project" value="UniProtKB-SubCell"/>
</dbReference>
<sequence length="580" mass="61133">MGSLLVNASAKAALRTLSTVRRESDDVRAELNTGLKIRGAKDNAAFFLVAAETRSDVVITKGVRDNLVAVDSALTVAFTGISNIRKSLDNIRDAIVAGETAGYDNGLDKVIRGQIETVRDVIRATSSADQNFLAEGGDQTIITNVRDEVGKGFKVDTLTVRSLELDRRDASLTEGLEIVPAQQTFDLRSGGSVVRFGGRYKVTSLTNANVARTGAAFNAYRLGPATTDPAPRIVHPTGSEKQWLLSDFSDDFRTRRGSGNSVFGGAGNDRLVSGTNDSVLVGGDGDDLIVGGRTGDRIWGDAGNDFLRVTRNGSSAVGGEGNDTLRGGNGGEIFFGGLGNDNIASGRGNDIIIGGAGDDVINGGNGADLIYEGDNSGSDLIRLAGGGGTVFYESSASQYTINVINGNRFLVTDNRTGDVDDIRNGTPADLVFDVAPPDQPDYPVTADFFESLTIDYSALTDPVSGEAVRQSLSFMALVDFLDPDTSGYSMAGALQVLDTALQKLNFGESQLGSYQTSIRRQMEVSDGLTDRLEEGVAALVEADLAETSARLAAVQAREEIALQGLGISGQRPSLLLSLFR</sequence>
<evidence type="ECO:0000259" key="6">
    <source>
        <dbReference type="Pfam" id="PF00700"/>
    </source>
</evidence>